<evidence type="ECO:0000313" key="10">
    <source>
        <dbReference type="Proteomes" id="UP000261560"/>
    </source>
</evidence>
<keyword evidence="4" id="KW-0732">Signal</keyword>
<proteinExistence type="predicted"/>
<dbReference type="PANTHER" id="PTHR22906:SF43">
    <property type="entry name" value="PROPERDIN"/>
    <property type="match status" value="1"/>
</dbReference>
<evidence type="ECO:0000256" key="6">
    <source>
        <dbReference type="ARBA" id="ARBA00023157"/>
    </source>
</evidence>
<dbReference type="Proteomes" id="UP000261560">
    <property type="component" value="Unplaced"/>
</dbReference>
<dbReference type="InterPro" id="IPR000884">
    <property type="entry name" value="TSP1_rpt"/>
</dbReference>
<keyword evidence="5" id="KW-0677">Repeat</keyword>
<evidence type="ECO:0000256" key="5">
    <source>
        <dbReference type="ARBA" id="ARBA00022737"/>
    </source>
</evidence>
<evidence type="ECO:0000256" key="4">
    <source>
        <dbReference type="ARBA" id="ARBA00022729"/>
    </source>
</evidence>
<feature type="domain" description="F5/8 type C" evidence="8">
    <location>
        <begin position="1"/>
        <end position="60"/>
    </location>
</feature>
<dbReference type="FunFam" id="2.20.100.10:FF:000067">
    <property type="entry name" value="Hemicentin 1"/>
    <property type="match status" value="1"/>
</dbReference>
<evidence type="ECO:0000256" key="3">
    <source>
        <dbReference type="ARBA" id="ARBA00022536"/>
    </source>
</evidence>
<organism evidence="9 10">
    <name type="scientific">Oryzias melastigma</name>
    <name type="common">Marine medaka</name>
    <dbReference type="NCBI Taxonomy" id="30732"/>
    <lineage>
        <taxon>Eukaryota</taxon>
        <taxon>Metazoa</taxon>
        <taxon>Chordata</taxon>
        <taxon>Craniata</taxon>
        <taxon>Vertebrata</taxon>
        <taxon>Euteleostomi</taxon>
        <taxon>Actinopterygii</taxon>
        <taxon>Neopterygii</taxon>
        <taxon>Teleostei</taxon>
        <taxon>Neoteleostei</taxon>
        <taxon>Acanthomorphata</taxon>
        <taxon>Ovalentaria</taxon>
        <taxon>Atherinomorphae</taxon>
        <taxon>Beloniformes</taxon>
        <taxon>Adrianichthyidae</taxon>
        <taxon>Oryziinae</taxon>
        <taxon>Oryzias</taxon>
    </lineage>
</organism>
<protein>
    <recommendedName>
        <fullName evidence="8">F5/8 type C domain-containing protein</fullName>
    </recommendedName>
</protein>
<dbReference type="PROSITE" id="PS01286">
    <property type="entry name" value="FA58C_2"/>
    <property type="match status" value="1"/>
</dbReference>
<evidence type="ECO:0000256" key="2">
    <source>
        <dbReference type="ARBA" id="ARBA00022525"/>
    </source>
</evidence>
<dbReference type="Pfam" id="PF19028">
    <property type="entry name" value="TSP1_spondin"/>
    <property type="match status" value="1"/>
</dbReference>
<dbReference type="PaxDb" id="30732-ENSOMEP00000021918"/>
<dbReference type="PROSITE" id="PS50092">
    <property type="entry name" value="TSP1"/>
    <property type="match status" value="2"/>
</dbReference>
<keyword evidence="6" id="KW-1015">Disulfide bond</keyword>
<evidence type="ECO:0000313" key="9">
    <source>
        <dbReference type="Ensembl" id="ENSOMEP00000021918.1"/>
    </source>
</evidence>
<dbReference type="GeneTree" id="ENSGT00440000038972"/>
<accession>A0A3B3CVT3</accession>
<dbReference type="Gene3D" id="2.20.100.10">
    <property type="entry name" value="Thrombospondin type-1 (TSP1) repeat"/>
    <property type="match status" value="2"/>
</dbReference>
<dbReference type="Pfam" id="PF00090">
    <property type="entry name" value="TSP_1"/>
    <property type="match status" value="1"/>
</dbReference>
<evidence type="ECO:0000256" key="7">
    <source>
        <dbReference type="ARBA" id="ARBA00023180"/>
    </source>
</evidence>
<keyword evidence="3" id="KW-0245">EGF-like domain</keyword>
<evidence type="ECO:0000259" key="8">
    <source>
        <dbReference type="PROSITE" id="PS50022"/>
    </source>
</evidence>
<dbReference type="InterPro" id="IPR052065">
    <property type="entry name" value="Compl_asym_regulator"/>
</dbReference>
<dbReference type="Gene3D" id="2.60.120.260">
    <property type="entry name" value="Galactose-binding domain-like"/>
    <property type="match status" value="1"/>
</dbReference>
<sequence>MKTINYKALFINAVQVFEVQMVGRTPVTQWLGRLVKARYIRIVPVEFRQTFYLRVEVLGCREGTTFKECCLNVVTDSKNRTFFGLQVDCIMSPWTTWSSCSVTCGLGSLFRQREILRDALPGGSCGGAQFDSRACFPRALCLPSLVVHGHWSEWSEWSECDALCGGGIKTRNRSCSSPPPKNGGRECYGMTLQMLQNFDLQTMCKCSAACFPSK</sequence>
<dbReference type="InterPro" id="IPR008979">
    <property type="entry name" value="Galactose-bd-like_sf"/>
</dbReference>
<dbReference type="SUPFAM" id="SSF82895">
    <property type="entry name" value="TSP-1 type 1 repeat"/>
    <property type="match status" value="2"/>
</dbReference>
<reference evidence="9" key="2">
    <citation type="submission" date="2025-09" db="UniProtKB">
        <authorList>
            <consortium name="Ensembl"/>
        </authorList>
    </citation>
    <scope>IDENTIFICATION</scope>
</reference>
<keyword evidence="2" id="KW-0964">Secreted</keyword>
<reference evidence="9" key="1">
    <citation type="submission" date="2025-08" db="UniProtKB">
        <authorList>
            <consortium name="Ensembl"/>
        </authorList>
    </citation>
    <scope>IDENTIFICATION</scope>
</reference>
<dbReference type="SMART" id="SM00209">
    <property type="entry name" value="TSP1"/>
    <property type="match status" value="2"/>
</dbReference>
<dbReference type="SUPFAM" id="SSF49785">
    <property type="entry name" value="Galactose-binding domain-like"/>
    <property type="match status" value="1"/>
</dbReference>
<dbReference type="PROSITE" id="PS50022">
    <property type="entry name" value="FA58C_3"/>
    <property type="match status" value="1"/>
</dbReference>
<dbReference type="InterPro" id="IPR036383">
    <property type="entry name" value="TSP1_rpt_sf"/>
</dbReference>
<comment type="subcellular location">
    <subcellularLocation>
        <location evidence="1">Secreted</location>
    </subcellularLocation>
</comment>
<dbReference type="Ensembl" id="ENSOMET00000016100.1">
    <property type="protein sequence ID" value="ENSOMEP00000021918.1"/>
    <property type="gene ID" value="ENSOMEG00000001179.1"/>
</dbReference>
<name>A0A3B3CVT3_ORYME</name>
<keyword evidence="10" id="KW-1185">Reference proteome</keyword>
<dbReference type="InterPro" id="IPR044004">
    <property type="entry name" value="TSP1_spondin_dom"/>
</dbReference>
<dbReference type="AlphaFoldDB" id="A0A3B3CVT3"/>
<evidence type="ECO:0000256" key="1">
    <source>
        <dbReference type="ARBA" id="ARBA00004613"/>
    </source>
</evidence>
<dbReference type="PANTHER" id="PTHR22906">
    <property type="entry name" value="PROPERDIN"/>
    <property type="match status" value="1"/>
</dbReference>
<dbReference type="STRING" id="30732.ENSOMEP00000021918"/>
<dbReference type="GO" id="GO:0005576">
    <property type="term" value="C:extracellular region"/>
    <property type="evidence" value="ECO:0007669"/>
    <property type="project" value="UniProtKB-SubCell"/>
</dbReference>
<keyword evidence="7" id="KW-0325">Glycoprotein</keyword>
<dbReference type="InterPro" id="IPR000421">
    <property type="entry name" value="FA58C"/>
</dbReference>